<name>A0A6A4XJJ9_9STRA</name>
<evidence type="ECO:0000256" key="3">
    <source>
        <dbReference type="ARBA" id="ARBA00022475"/>
    </source>
</evidence>
<dbReference type="InterPro" id="IPR036458">
    <property type="entry name" value="Na:dicarbo_symporter_sf"/>
</dbReference>
<feature type="region of interest" description="Disordered" evidence="8">
    <location>
        <begin position="1"/>
        <end position="70"/>
    </location>
</feature>
<feature type="transmembrane region" description="Helical" evidence="7">
    <location>
        <begin position="556"/>
        <end position="577"/>
    </location>
</feature>
<evidence type="ECO:0000256" key="5">
    <source>
        <dbReference type="ARBA" id="ARBA00022989"/>
    </source>
</evidence>
<comment type="subcellular location">
    <subcellularLocation>
        <location evidence="1">Cell membrane</location>
        <topology evidence="1">Multi-pass membrane protein</topology>
    </subcellularLocation>
    <subcellularLocation>
        <location evidence="7">Membrane</location>
        <topology evidence="7">Multi-pass membrane protein</topology>
    </subcellularLocation>
</comment>
<feature type="transmembrane region" description="Helical" evidence="7">
    <location>
        <begin position="480"/>
        <end position="503"/>
    </location>
</feature>
<keyword evidence="4 7" id="KW-0812">Transmembrane</keyword>
<feature type="compositionally biased region" description="Low complexity" evidence="8">
    <location>
        <begin position="38"/>
        <end position="53"/>
    </location>
</feature>
<feature type="transmembrane region" description="Helical" evidence="7">
    <location>
        <begin position="125"/>
        <end position="146"/>
    </location>
</feature>
<comment type="similarity">
    <text evidence="7">Belongs to the dicarboxylate/amino acid:cation symporter (DAACS) (TC 2.A.23) family.</text>
</comment>
<feature type="non-terminal residue" evidence="9">
    <location>
        <position position="686"/>
    </location>
</feature>
<evidence type="ECO:0000313" key="9">
    <source>
        <dbReference type="EMBL" id="KAF0683330.1"/>
    </source>
</evidence>
<accession>A0A6A4XJJ9</accession>
<dbReference type="GO" id="GO:0005886">
    <property type="term" value="C:plasma membrane"/>
    <property type="evidence" value="ECO:0007669"/>
    <property type="project" value="UniProtKB-SubCell"/>
</dbReference>
<dbReference type="GO" id="GO:0015293">
    <property type="term" value="F:symporter activity"/>
    <property type="evidence" value="ECO:0007669"/>
    <property type="project" value="UniProtKB-UniRule"/>
</dbReference>
<dbReference type="AlphaFoldDB" id="A0A6A4XJJ9"/>
<dbReference type="PANTHER" id="PTHR42865:SF7">
    <property type="entry name" value="PROTON_GLUTAMATE-ASPARTATE SYMPORTER"/>
    <property type="match status" value="1"/>
</dbReference>
<dbReference type="PANTHER" id="PTHR42865">
    <property type="entry name" value="PROTON/GLUTAMATE-ASPARTATE SYMPORTER"/>
    <property type="match status" value="1"/>
</dbReference>
<evidence type="ECO:0000256" key="6">
    <source>
        <dbReference type="ARBA" id="ARBA00023136"/>
    </source>
</evidence>
<feature type="transmembrane region" description="Helical" evidence="7">
    <location>
        <begin position="397"/>
        <end position="423"/>
    </location>
</feature>
<comment type="caution">
    <text evidence="9">The sequence shown here is derived from an EMBL/GenBank/DDBJ whole genome shotgun (WGS) entry which is preliminary data.</text>
</comment>
<keyword evidence="5 7" id="KW-1133">Transmembrane helix</keyword>
<dbReference type="InterPro" id="IPR001991">
    <property type="entry name" value="Na-dicarboxylate_symporter"/>
</dbReference>
<sequence length="686" mass="75330">MATRLPPRGEIRTDFRQHPTPEAVTETPVIVNFETLTSNSNTQRSSLHSSHSGGRSHRNSSVEHDVRGGRVGGLAVPPEQILHESSDVAILGAATQSQPQVKPHELNDEYYAYLYTIEGAWYKKLYFGIWGILIAIALGIAFAYAIDQVTDAHVDVSVRDGTDTKAIFDSLQRARDNLITKRAWNEWVRLPGDLLIRGLQCLIVPMIFVNVTIGVADIFLLKKAKMVGWRMFFLCLLTTILSVALGITLASILPESMFQVRSKLAMTSGGSAIPVSLTCPNKGVNGSSLFMATQLDPLTNISKMMCLPMNGSSPQTLVMTDVHQVFKPVIDWAKASPTAEQVFFNLTDTLITDNIVGSFTKDGSLVSLVVFAMPLGIALASMGHLNPVLDLFRQLNSIFLIMIGWVINFVPIAVIFLVASAFIVPEDPTFTAAIPSFQYDPNDNSNATRRQYGQILGLLDVRASSFFENARDDIKPPMTLLVIFLIGTALHILVIMPCLTYICTRRNPFAYMMHLGRALNFGFGSGSSLAALPMAVKGIDNSQTVSHQLTRFLLPIGTGIHLDGAAFYLAACAIFLARAQQIDITAGMYLILFFTAVINSWSCPPIPHGGLVALKAVWSAMVPGNVQPAYFVWIVALDVLLDRFSTVMNIMSNAVVIRIIAEQIDETYVDEQDRLNLHAYDDDDED</sequence>
<feature type="transmembrane region" description="Helical" evidence="7">
    <location>
        <begin position="232"/>
        <end position="253"/>
    </location>
</feature>
<proteinExistence type="inferred from homology"/>
<gene>
    <name evidence="9" type="ORF">As57867_024545</name>
</gene>
<evidence type="ECO:0000256" key="2">
    <source>
        <dbReference type="ARBA" id="ARBA00022448"/>
    </source>
</evidence>
<feature type="transmembrane region" description="Helical" evidence="7">
    <location>
        <begin position="584"/>
        <end position="602"/>
    </location>
</feature>
<keyword evidence="3" id="KW-1003">Cell membrane</keyword>
<organism evidence="9">
    <name type="scientific">Aphanomyces stellatus</name>
    <dbReference type="NCBI Taxonomy" id="120398"/>
    <lineage>
        <taxon>Eukaryota</taxon>
        <taxon>Sar</taxon>
        <taxon>Stramenopiles</taxon>
        <taxon>Oomycota</taxon>
        <taxon>Saprolegniomycetes</taxon>
        <taxon>Saprolegniales</taxon>
        <taxon>Verrucalvaceae</taxon>
        <taxon>Aphanomyces</taxon>
    </lineage>
</organism>
<protein>
    <recommendedName>
        <fullName evidence="7">Amino acid transporter</fullName>
    </recommendedName>
</protein>
<evidence type="ECO:0000256" key="8">
    <source>
        <dbReference type="SAM" id="MobiDB-lite"/>
    </source>
</evidence>
<dbReference type="OrthoDB" id="73727at2759"/>
<dbReference type="Gene3D" id="1.10.3860.10">
    <property type="entry name" value="Sodium:dicarboxylate symporter"/>
    <property type="match status" value="1"/>
</dbReference>
<feature type="transmembrane region" description="Helical" evidence="7">
    <location>
        <begin position="365"/>
        <end position="385"/>
    </location>
</feature>
<keyword evidence="6 7" id="KW-0472">Membrane</keyword>
<feature type="transmembrane region" description="Helical" evidence="7">
    <location>
        <begin position="515"/>
        <end position="536"/>
    </location>
</feature>
<feature type="compositionally biased region" description="Basic and acidic residues" evidence="8">
    <location>
        <begin position="7"/>
        <end position="19"/>
    </location>
</feature>
<dbReference type="Pfam" id="PF00375">
    <property type="entry name" value="SDF"/>
    <property type="match status" value="3"/>
</dbReference>
<evidence type="ECO:0000256" key="7">
    <source>
        <dbReference type="RuleBase" id="RU361216"/>
    </source>
</evidence>
<evidence type="ECO:0000256" key="1">
    <source>
        <dbReference type="ARBA" id="ARBA00004651"/>
    </source>
</evidence>
<dbReference type="EMBL" id="VJMH01007414">
    <property type="protein sequence ID" value="KAF0683330.1"/>
    <property type="molecule type" value="Genomic_DNA"/>
</dbReference>
<keyword evidence="2 7" id="KW-0813">Transport</keyword>
<evidence type="ECO:0000256" key="4">
    <source>
        <dbReference type="ARBA" id="ARBA00022692"/>
    </source>
</evidence>
<feature type="transmembrane region" description="Helical" evidence="7">
    <location>
        <begin position="194"/>
        <end position="220"/>
    </location>
</feature>
<feature type="transmembrane region" description="Helical" evidence="7">
    <location>
        <begin position="622"/>
        <end position="641"/>
    </location>
</feature>
<dbReference type="PRINTS" id="PR00173">
    <property type="entry name" value="EDTRNSPORT"/>
</dbReference>
<dbReference type="SUPFAM" id="SSF118215">
    <property type="entry name" value="Proton glutamate symport protein"/>
    <property type="match status" value="2"/>
</dbReference>
<reference evidence="9" key="1">
    <citation type="submission" date="2019-06" db="EMBL/GenBank/DDBJ databases">
        <title>Genomics analysis of Aphanomyces spp. identifies a new class of oomycete effector associated with host adaptation.</title>
        <authorList>
            <person name="Gaulin E."/>
        </authorList>
    </citation>
    <scope>NUCLEOTIDE SEQUENCE</scope>
    <source>
        <strain evidence="9">CBS 578.67</strain>
    </source>
</reference>
<keyword evidence="7" id="KW-0769">Symport</keyword>